<reference evidence="14 15" key="1">
    <citation type="submission" date="2019-07" db="EMBL/GenBank/DDBJ databases">
        <title>Finished genome of Venturia effusa.</title>
        <authorList>
            <person name="Young C.A."/>
            <person name="Cox M.P."/>
            <person name="Ganley A.R.D."/>
            <person name="David W.J."/>
        </authorList>
    </citation>
    <scope>NUCLEOTIDE SEQUENCE [LARGE SCALE GENOMIC DNA]</scope>
    <source>
        <strain evidence="15">albino</strain>
    </source>
</reference>
<evidence type="ECO:0000256" key="12">
    <source>
        <dbReference type="PIRSR" id="PIRSR001359-3"/>
    </source>
</evidence>
<dbReference type="STRING" id="50376.A0A517LI05"/>
<dbReference type="PIRSF" id="PIRSF001359">
    <property type="entry name" value="F_bP_aldolase_II"/>
    <property type="match status" value="1"/>
</dbReference>
<comment type="function">
    <text evidence="2 13">Catalyzes the aldol condensation of dihydroxyacetone phosphate (DHAP or glycerone-phosphate) with glyceraldehyde 3-phosphate (G3P) to form fructose 1,6-bisphosphate (FBP) in gluconeogenesis and the reverse reaction in glycolysis.</text>
</comment>
<evidence type="ECO:0000256" key="7">
    <source>
        <dbReference type="ARBA" id="ARBA00022833"/>
    </source>
</evidence>
<dbReference type="CDD" id="cd00946">
    <property type="entry name" value="FBP_aldolase_IIA"/>
    <property type="match status" value="1"/>
</dbReference>
<dbReference type="GO" id="GO:0004332">
    <property type="term" value="F:fructose-bisphosphate aldolase activity"/>
    <property type="evidence" value="ECO:0007669"/>
    <property type="project" value="UniProtKB-EC"/>
</dbReference>
<dbReference type="Pfam" id="PF01116">
    <property type="entry name" value="F_bP_aldolase"/>
    <property type="match status" value="1"/>
</dbReference>
<proteinExistence type="inferred from homology"/>
<comment type="pathway">
    <text evidence="3 13">Carbohydrate degradation; glycolysis; D-glyceraldehyde 3-phosphate and glycerone phosphate from D-glucose: step 4/4.</text>
</comment>
<evidence type="ECO:0000313" key="15">
    <source>
        <dbReference type="Proteomes" id="UP000316270"/>
    </source>
</evidence>
<keyword evidence="7 12" id="KW-0862">Zinc</keyword>
<feature type="binding site" evidence="11">
    <location>
        <begin position="269"/>
        <end position="271"/>
    </location>
    <ligand>
        <name>dihydroxyacetone phosphate</name>
        <dbReference type="ChEBI" id="CHEBI:57642"/>
    </ligand>
</feature>
<feature type="binding site" evidence="12">
    <location>
        <position position="146"/>
    </location>
    <ligand>
        <name>Zn(2+)</name>
        <dbReference type="ChEBI" id="CHEBI:29105"/>
        <label>2</label>
    </ligand>
</feature>
<feature type="binding site" evidence="12">
    <location>
        <position position="268"/>
    </location>
    <ligand>
        <name>Zn(2+)</name>
        <dbReference type="ChEBI" id="CHEBI:29105"/>
        <label>1</label>
        <note>catalytic</note>
    </ligand>
</feature>
<gene>
    <name evidence="14" type="primary">FBA1</name>
    <name evidence="14" type="ORF">FKW77_000989</name>
</gene>
<keyword evidence="15" id="KW-1185">Reference proteome</keyword>
<evidence type="ECO:0000256" key="9">
    <source>
        <dbReference type="ARBA" id="ARBA00023239"/>
    </source>
</evidence>
<comment type="cofactor">
    <cofactor evidence="12 13">
        <name>Zn(2+)</name>
        <dbReference type="ChEBI" id="CHEBI:29105"/>
    </cofactor>
    <text evidence="12 13">Binds 2 Zn(2+) ions per subunit. One is catalytic and the other provides a structural contribution.</text>
</comment>
<feature type="binding site" evidence="12">
    <location>
        <position position="228"/>
    </location>
    <ligand>
        <name>Zn(2+)</name>
        <dbReference type="ChEBI" id="CHEBI:29105"/>
        <label>1</label>
        <note>catalytic</note>
    </ligand>
</feature>
<dbReference type="InterPro" id="IPR006411">
    <property type="entry name" value="Fruct_bisP_bact"/>
</dbReference>
<comment type="similarity">
    <text evidence="4 13">Belongs to the class II fructose-bisphosphate aldolase family.</text>
</comment>
<dbReference type="GO" id="GO:0006094">
    <property type="term" value="P:gluconeogenesis"/>
    <property type="evidence" value="ECO:0007669"/>
    <property type="project" value="TreeGrafter"/>
</dbReference>
<feature type="binding site" evidence="11">
    <location>
        <position position="229"/>
    </location>
    <ligand>
        <name>dihydroxyacetone phosphate</name>
        <dbReference type="ChEBI" id="CHEBI:57642"/>
    </ligand>
</feature>
<evidence type="ECO:0000256" key="5">
    <source>
        <dbReference type="ARBA" id="ARBA00013068"/>
    </source>
</evidence>
<dbReference type="NCBIfam" id="TIGR00167">
    <property type="entry name" value="cbbA"/>
    <property type="match status" value="1"/>
</dbReference>
<dbReference type="InterPro" id="IPR013785">
    <property type="entry name" value="Aldolase_TIM"/>
</dbReference>
<dbReference type="SUPFAM" id="SSF51569">
    <property type="entry name" value="Aldolase"/>
    <property type="match status" value="1"/>
</dbReference>
<dbReference type="Proteomes" id="UP000316270">
    <property type="component" value="Chromosome 13"/>
</dbReference>
<dbReference type="NCBIfam" id="NF006628">
    <property type="entry name" value="PRK09197.1"/>
    <property type="match status" value="1"/>
</dbReference>
<dbReference type="PROSITE" id="PS00806">
    <property type="entry name" value="ALDOLASE_CLASS_II_2"/>
    <property type="match status" value="1"/>
</dbReference>
<dbReference type="GO" id="GO:0006096">
    <property type="term" value="P:glycolytic process"/>
    <property type="evidence" value="ECO:0007669"/>
    <property type="project" value="UniProtKB-UniPathway"/>
</dbReference>
<accession>A0A517LI05</accession>
<evidence type="ECO:0000256" key="6">
    <source>
        <dbReference type="ARBA" id="ARBA00022723"/>
    </source>
</evidence>
<dbReference type="OrthoDB" id="35652at2759"/>
<organism evidence="14 15">
    <name type="scientific">Venturia effusa</name>
    <dbReference type="NCBI Taxonomy" id="50376"/>
    <lineage>
        <taxon>Eukaryota</taxon>
        <taxon>Fungi</taxon>
        <taxon>Dikarya</taxon>
        <taxon>Ascomycota</taxon>
        <taxon>Pezizomycotina</taxon>
        <taxon>Dothideomycetes</taxon>
        <taxon>Pleosporomycetidae</taxon>
        <taxon>Venturiales</taxon>
        <taxon>Venturiaceae</taxon>
        <taxon>Venturia</taxon>
    </lineage>
</organism>
<keyword evidence="8 13" id="KW-0324">Glycolysis</keyword>
<dbReference type="EC" id="4.1.2.13" evidence="5 13"/>
<name>A0A517LI05_9PEZI</name>
<dbReference type="PROSITE" id="PS00602">
    <property type="entry name" value="ALDOLASE_CLASS_II_1"/>
    <property type="match status" value="1"/>
</dbReference>
<evidence type="ECO:0000256" key="13">
    <source>
        <dbReference type="RuleBase" id="RU366023"/>
    </source>
</evidence>
<dbReference type="PANTHER" id="PTHR30559">
    <property type="entry name" value="FRUCTOSE-BISPHOSPHATE ALDOLASE CLASS 2"/>
    <property type="match status" value="1"/>
</dbReference>
<evidence type="ECO:0000256" key="4">
    <source>
        <dbReference type="ARBA" id="ARBA00005812"/>
    </source>
</evidence>
<dbReference type="GO" id="GO:0005829">
    <property type="term" value="C:cytosol"/>
    <property type="evidence" value="ECO:0007669"/>
    <property type="project" value="TreeGrafter"/>
</dbReference>
<feature type="binding site" evidence="12">
    <location>
        <position position="176"/>
    </location>
    <ligand>
        <name>Zn(2+)</name>
        <dbReference type="ChEBI" id="CHEBI:29105"/>
        <label>2</label>
    </ligand>
</feature>
<evidence type="ECO:0000256" key="1">
    <source>
        <dbReference type="ARBA" id="ARBA00000441"/>
    </source>
</evidence>
<feature type="binding site" evidence="11">
    <location>
        <begin position="290"/>
        <end position="293"/>
    </location>
    <ligand>
        <name>dihydroxyacetone phosphate</name>
        <dbReference type="ChEBI" id="CHEBI:57642"/>
    </ligand>
</feature>
<comment type="catalytic activity">
    <reaction evidence="1 13">
        <text>beta-D-fructose 1,6-bisphosphate = D-glyceraldehyde 3-phosphate + dihydroxyacetone phosphate</text>
        <dbReference type="Rhea" id="RHEA:14729"/>
        <dbReference type="ChEBI" id="CHEBI:32966"/>
        <dbReference type="ChEBI" id="CHEBI:57642"/>
        <dbReference type="ChEBI" id="CHEBI:59776"/>
        <dbReference type="EC" id="4.1.2.13"/>
    </reaction>
</comment>
<evidence type="ECO:0000256" key="8">
    <source>
        <dbReference type="ARBA" id="ARBA00023152"/>
    </source>
</evidence>
<evidence type="ECO:0000256" key="10">
    <source>
        <dbReference type="PIRSR" id="PIRSR001359-1"/>
    </source>
</evidence>
<sequence length="362" mass="39506">MPGAQAVLSRKTGVIVGDDVLALFNHAQENNYAIPAINVTSSSTVVAALEAARDAKAPIILQTSQGGAAYFAGKGVANGKQEASIQGAVAAAHYIRAIAPAYGIPVILHTDHCAKKLLPWLDGMMEADEAYFKEHNEPLFSSHMIDLSEESVEENLETTAKYLKRAAPMKQWLEMEIGITGGEEDGVDNSDVDNNSLYTQPEDIYNIYNTLKPISPYFSIAAGFGNVHGVYKPGNVKLHPELLGKHQAYVKEKDGSVKGDKPVYLVFHGGSGSTVQEFKDAISYGVVKVNLDTDLQYAYLTGIRDYVLNKKDYLLSQVGNPDGEEKPNKKYYDPRVWVREGEKTMSARVKTGLNDFNTAGQL</sequence>
<dbReference type="EMBL" id="CP042197">
    <property type="protein sequence ID" value="QDS75275.1"/>
    <property type="molecule type" value="Genomic_DNA"/>
</dbReference>
<feature type="binding site" evidence="12">
    <location>
        <position position="112"/>
    </location>
    <ligand>
        <name>Zn(2+)</name>
        <dbReference type="ChEBI" id="CHEBI:29105"/>
        <label>1</label>
        <note>catalytic</note>
    </ligand>
</feature>
<dbReference type="AlphaFoldDB" id="A0A517LI05"/>
<evidence type="ECO:0000256" key="2">
    <source>
        <dbReference type="ARBA" id="ARBA00002181"/>
    </source>
</evidence>
<keyword evidence="6 12" id="KW-0479">Metal-binding</keyword>
<dbReference type="FunFam" id="3.20.20.70:FF:000013">
    <property type="entry name" value="Class II fructose-bisphosphate aldolase"/>
    <property type="match status" value="1"/>
</dbReference>
<dbReference type="PANTHER" id="PTHR30559:SF0">
    <property type="entry name" value="FRUCTOSE-BISPHOSPHATE ALDOLASE"/>
    <property type="match status" value="1"/>
</dbReference>
<dbReference type="Gene3D" id="3.20.20.70">
    <property type="entry name" value="Aldolase class I"/>
    <property type="match status" value="1"/>
</dbReference>
<evidence type="ECO:0000256" key="3">
    <source>
        <dbReference type="ARBA" id="ARBA00004714"/>
    </source>
</evidence>
<keyword evidence="9 13" id="KW-0456">Lyase</keyword>
<evidence type="ECO:0000313" key="14">
    <source>
        <dbReference type="EMBL" id="QDS75275.1"/>
    </source>
</evidence>
<evidence type="ECO:0000256" key="11">
    <source>
        <dbReference type="PIRSR" id="PIRSR001359-2"/>
    </source>
</evidence>
<dbReference type="GO" id="GO:0008270">
    <property type="term" value="F:zinc ion binding"/>
    <property type="evidence" value="ECO:0007669"/>
    <property type="project" value="UniProtKB-UniRule"/>
</dbReference>
<feature type="active site" description="Proton donor" evidence="10">
    <location>
        <position position="111"/>
    </location>
</feature>
<dbReference type="NCBIfam" id="TIGR01520">
    <property type="entry name" value="FruBisAldo_II_A"/>
    <property type="match status" value="1"/>
</dbReference>
<dbReference type="InterPro" id="IPR000771">
    <property type="entry name" value="FBA_II"/>
</dbReference>
<protein>
    <recommendedName>
        <fullName evidence="5 13">Fructose-bisphosphate aldolase</fullName>
        <shortName evidence="13">FBP aldolase</shortName>
        <ecNumber evidence="5 13">4.1.2.13</ecNumber>
    </recommendedName>
</protein>
<dbReference type="UniPathway" id="UPA00109">
    <property type="reaction ID" value="UER00183"/>
</dbReference>